<name>A0ABV8DNX0_9NOCA</name>
<evidence type="ECO:0000313" key="3">
    <source>
        <dbReference type="Proteomes" id="UP001595696"/>
    </source>
</evidence>
<accession>A0ABV8DNX0</accession>
<comment type="caution">
    <text evidence="2">The sequence shown here is derived from an EMBL/GenBank/DDBJ whole genome shotgun (WGS) entry which is preliminary data.</text>
</comment>
<organism evidence="2 3">
    <name type="scientific">Nocardia jiangsuensis</name>
    <dbReference type="NCBI Taxonomy" id="1691563"/>
    <lineage>
        <taxon>Bacteria</taxon>
        <taxon>Bacillati</taxon>
        <taxon>Actinomycetota</taxon>
        <taxon>Actinomycetes</taxon>
        <taxon>Mycobacteriales</taxon>
        <taxon>Nocardiaceae</taxon>
        <taxon>Nocardia</taxon>
    </lineage>
</organism>
<dbReference type="EMBL" id="JBHSAX010000006">
    <property type="protein sequence ID" value="MFC3961658.1"/>
    <property type="molecule type" value="Genomic_DNA"/>
</dbReference>
<protein>
    <submittedName>
        <fullName evidence="2">Uncharacterized protein</fullName>
    </submittedName>
</protein>
<evidence type="ECO:0000256" key="1">
    <source>
        <dbReference type="SAM" id="MobiDB-lite"/>
    </source>
</evidence>
<proteinExistence type="predicted"/>
<sequence>MSFLPGRTLSEAQAHAAIRAAEKLDALGGSAALLGLTVPELAGLVSMDSSSERLRSGLPAEHAARPRWLR</sequence>
<keyword evidence="3" id="KW-1185">Reference proteome</keyword>
<dbReference type="RefSeq" id="WP_378611415.1">
    <property type="nucleotide sequence ID" value="NZ_JBHSAX010000006.1"/>
</dbReference>
<gene>
    <name evidence="2" type="ORF">ACFO0B_06620</name>
</gene>
<feature type="region of interest" description="Disordered" evidence="1">
    <location>
        <begin position="50"/>
        <end position="70"/>
    </location>
</feature>
<evidence type="ECO:0000313" key="2">
    <source>
        <dbReference type="EMBL" id="MFC3961658.1"/>
    </source>
</evidence>
<reference evidence="3" key="1">
    <citation type="journal article" date="2019" name="Int. J. Syst. Evol. Microbiol.">
        <title>The Global Catalogue of Microorganisms (GCM) 10K type strain sequencing project: providing services to taxonomists for standard genome sequencing and annotation.</title>
        <authorList>
            <consortium name="The Broad Institute Genomics Platform"/>
            <consortium name="The Broad Institute Genome Sequencing Center for Infectious Disease"/>
            <person name="Wu L."/>
            <person name="Ma J."/>
        </authorList>
    </citation>
    <scope>NUCLEOTIDE SEQUENCE [LARGE SCALE GENOMIC DNA]</scope>
    <source>
        <strain evidence="3">CGMCC 4.7330</strain>
    </source>
</reference>
<dbReference type="Proteomes" id="UP001595696">
    <property type="component" value="Unassembled WGS sequence"/>
</dbReference>